<organism evidence="2">
    <name type="scientific">Sesamum latifolium</name>
    <dbReference type="NCBI Taxonomy" id="2727402"/>
    <lineage>
        <taxon>Eukaryota</taxon>
        <taxon>Viridiplantae</taxon>
        <taxon>Streptophyta</taxon>
        <taxon>Embryophyta</taxon>
        <taxon>Tracheophyta</taxon>
        <taxon>Spermatophyta</taxon>
        <taxon>Magnoliopsida</taxon>
        <taxon>eudicotyledons</taxon>
        <taxon>Gunneridae</taxon>
        <taxon>Pentapetalae</taxon>
        <taxon>asterids</taxon>
        <taxon>lamiids</taxon>
        <taxon>Lamiales</taxon>
        <taxon>Pedaliaceae</taxon>
        <taxon>Sesamum</taxon>
    </lineage>
</organism>
<dbReference type="PANTHER" id="PTHR31973:SF187">
    <property type="entry name" value="MUTATOR TRANSPOSASE MUDRA PROTEIN"/>
    <property type="match status" value="1"/>
</dbReference>
<comment type="caution">
    <text evidence="2">The sequence shown here is derived from an EMBL/GenBank/DDBJ whole genome shotgun (WGS) entry which is preliminary data.</text>
</comment>
<dbReference type="PANTHER" id="PTHR31973">
    <property type="entry name" value="POLYPROTEIN, PUTATIVE-RELATED"/>
    <property type="match status" value="1"/>
</dbReference>
<name>A0AAW2U4H3_9LAMI</name>
<gene>
    <name evidence="2" type="ORF">Slati_3760600</name>
</gene>
<reference evidence="2" key="2">
    <citation type="journal article" date="2024" name="Plant">
        <title>Genomic evolution and insights into agronomic trait innovations of Sesamum species.</title>
        <authorList>
            <person name="Miao H."/>
            <person name="Wang L."/>
            <person name="Qu L."/>
            <person name="Liu H."/>
            <person name="Sun Y."/>
            <person name="Le M."/>
            <person name="Wang Q."/>
            <person name="Wei S."/>
            <person name="Zheng Y."/>
            <person name="Lin W."/>
            <person name="Duan Y."/>
            <person name="Cao H."/>
            <person name="Xiong S."/>
            <person name="Wang X."/>
            <person name="Wei L."/>
            <person name="Li C."/>
            <person name="Ma Q."/>
            <person name="Ju M."/>
            <person name="Zhao R."/>
            <person name="Li G."/>
            <person name="Mu C."/>
            <person name="Tian Q."/>
            <person name="Mei H."/>
            <person name="Zhang T."/>
            <person name="Gao T."/>
            <person name="Zhang H."/>
        </authorList>
    </citation>
    <scope>NUCLEOTIDE SEQUENCE</scope>
    <source>
        <strain evidence="2">KEN1</strain>
    </source>
</reference>
<proteinExistence type="predicted"/>
<reference evidence="2" key="1">
    <citation type="submission" date="2020-06" db="EMBL/GenBank/DDBJ databases">
        <authorList>
            <person name="Li T."/>
            <person name="Hu X."/>
            <person name="Zhang T."/>
            <person name="Song X."/>
            <person name="Zhang H."/>
            <person name="Dai N."/>
            <person name="Sheng W."/>
            <person name="Hou X."/>
            <person name="Wei L."/>
        </authorList>
    </citation>
    <scope>NUCLEOTIDE SEQUENCE</scope>
    <source>
        <strain evidence="2">KEN1</strain>
        <tissue evidence="2">Leaf</tissue>
    </source>
</reference>
<evidence type="ECO:0000259" key="1">
    <source>
        <dbReference type="Pfam" id="PF10551"/>
    </source>
</evidence>
<dbReference type="Pfam" id="PF10551">
    <property type="entry name" value="MULE"/>
    <property type="match status" value="1"/>
</dbReference>
<sequence>MKNKNEQTFQIKEYNPNPKCGVSYNVKNAGCRPLIGVDGCHLKGPHGGILLAAVGIDLNNNAFPIAYAVGSRKSRENWEWFLMLLRADLRIEKDYEYTFMSDKQHGLIPAFESVLPSCDNRFCVRHLHGNMKRAGFGG</sequence>
<feature type="domain" description="MULE transposase" evidence="1">
    <location>
        <begin position="35"/>
        <end position="128"/>
    </location>
</feature>
<dbReference type="EMBL" id="JACGWN010000013">
    <property type="protein sequence ID" value="KAL0411709.1"/>
    <property type="molecule type" value="Genomic_DNA"/>
</dbReference>
<evidence type="ECO:0000313" key="2">
    <source>
        <dbReference type="EMBL" id="KAL0411709.1"/>
    </source>
</evidence>
<accession>A0AAW2U4H3</accession>
<dbReference type="InterPro" id="IPR018289">
    <property type="entry name" value="MULE_transposase_dom"/>
</dbReference>
<dbReference type="AlphaFoldDB" id="A0AAW2U4H3"/>
<protein>
    <recommendedName>
        <fullName evidence="1">MULE transposase domain-containing protein</fullName>
    </recommendedName>
</protein>